<organism evidence="6 7">
    <name type="scientific">Carbonactinospora thermoautotrophica</name>
    <dbReference type="NCBI Taxonomy" id="1469144"/>
    <lineage>
        <taxon>Bacteria</taxon>
        <taxon>Bacillati</taxon>
        <taxon>Actinomycetota</taxon>
        <taxon>Actinomycetes</taxon>
        <taxon>Kitasatosporales</taxon>
        <taxon>Carbonactinosporaceae</taxon>
        <taxon>Carbonactinospora</taxon>
    </lineage>
</organism>
<protein>
    <submittedName>
        <fullName evidence="6">DEAD/DEAH box helicase domain protein</fullName>
    </submittedName>
</protein>
<dbReference type="OrthoDB" id="3197455at2"/>
<dbReference type="SMART" id="SM00487">
    <property type="entry name" value="DEXDc"/>
    <property type="match status" value="1"/>
</dbReference>
<dbReference type="GO" id="GO:0005524">
    <property type="term" value="F:ATP binding"/>
    <property type="evidence" value="ECO:0007669"/>
    <property type="project" value="UniProtKB-KW"/>
</dbReference>
<keyword evidence="2" id="KW-0067">ATP-binding</keyword>
<dbReference type="InterPro" id="IPR011335">
    <property type="entry name" value="Restrct_endonuc-II-like"/>
</dbReference>
<dbReference type="InterPro" id="IPR001650">
    <property type="entry name" value="Helicase_C-like"/>
</dbReference>
<dbReference type="EMBL" id="LAXD01000001">
    <property type="protein sequence ID" value="KWW99033.1"/>
    <property type="molecule type" value="Genomic_DNA"/>
</dbReference>
<comment type="caution">
    <text evidence="6">The sequence shown here is derived from an EMBL/GenBank/DDBJ whole genome shotgun (WGS) entry which is preliminary data.</text>
</comment>
<dbReference type="SUPFAM" id="SSF52540">
    <property type="entry name" value="P-loop containing nucleoside triphosphate hydrolases"/>
    <property type="match status" value="1"/>
</dbReference>
<dbReference type="PATRIC" id="fig|1469144.10.peg.767"/>
<dbReference type="SUPFAM" id="SSF52980">
    <property type="entry name" value="Restriction endonuclease-like"/>
    <property type="match status" value="1"/>
</dbReference>
<dbReference type="CDD" id="cd17923">
    <property type="entry name" value="DEXHc_Hrq1-like"/>
    <property type="match status" value="1"/>
</dbReference>
<dbReference type="STRING" id="1469144.LI90_665"/>
<dbReference type="InterPro" id="IPR011545">
    <property type="entry name" value="DEAD/DEAH_box_helicase_dom"/>
</dbReference>
<feature type="compositionally biased region" description="Basic and acidic residues" evidence="3">
    <location>
        <begin position="1190"/>
        <end position="1199"/>
    </location>
</feature>
<dbReference type="RefSeq" id="WP_066884063.1">
    <property type="nucleotide sequence ID" value="NZ_LAXD01000001.1"/>
</dbReference>
<keyword evidence="6" id="KW-0378">Hydrolase</keyword>
<dbReference type="GO" id="GO:0016887">
    <property type="term" value="F:ATP hydrolysis activity"/>
    <property type="evidence" value="ECO:0007669"/>
    <property type="project" value="TreeGrafter"/>
</dbReference>
<name>A0A132MML6_9ACTN</name>
<gene>
    <name evidence="6" type="ORF">LI90_665</name>
</gene>
<evidence type="ECO:0000259" key="5">
    <source>
        <dbReference type="PROSITE" id="PS51194"/>
    </source>
</evidence>
<feature type="domain" description="Helicase ATP-binding" evidence="4">
    <location>
        <begin position="101"/>
        <end position="293"/>
    </location>
</feature>
<dbReference type="PROSITE" id="PS51194">
    <property type="entry name" value="HELICASE_CTER"/>
    <property type="match status" value="1"/>
</dbReference>
<evidence type="ECO:0000313" key="7">
    <source>
        <dbReference type="Proteomes" id="UP000070188"/>
    </source>
</evidence>
<dbReference type="InterPro" id="IPR052511">
    <property type="entry name" value="ATP-dep_Helicase"/>
</dbReference>
<dbReference type="InterPro" id="IPR027417">
    <property type="entry name" value="P-loop_NTPase"/>
</dbReference>
<dbReference type="InterPro" id="IPR018973">
    <property type="entry name" value="MZB"/>
</dbReference>
<dbReference type="Gene3D" id="3.40.50.300">
    <property type="entry name" value="P-loop containing nucleotide triphosphate hydrolases"/>
    <property type="match status" value="2"/>
</dbReference>
<proteinExistence type="predicted"/>
<evidence type="ECO:0000256" key="1">
    <source>
        <dbReference type="ARBA" id="ARBA00022741"/>
    </source>
</evidence>
<reference evidence="7" key="1">
    <citation type="submission" date="2015-04" db="EMBL/GenBank/DDBJ databases">
        <title>Physiological reanalysis, assessment of diazotrophy, and genome sequences of multiple isolates of Streptomyces thermoautotrophicus.</title>
        <authorList>
            <person name="MacKellar D.C."/>
            <person name="Lieber L."/>
            <person name="Norman J."/>
            <person name="Bolger A."/>
            <person name="Tobin C."/>
            <person name="Murray J.W."/>
            <person name="Chang R."/>
            <person name="Ford T."/>
            <person name="Nguyen P.Q."/>
            <person name="Woodward J."/>
            <person name="Permingeat H."/>
            <person name="Joshi N.S."/>
            <person name="Silver P.A."/>
            <person name="Usadel B."/>
            <person name="Rutherford A.W."/>
            <person name="Friesen M."/>
            <person name="Prell J."/>
        </authorList>
    </citation>
    <scope>NUCLEOTIDE SEQUENCE [LARGE SCALE GENOMIC DNA]</scope>
    <source>
        <strain evidence="7">H1</strain>
    </source>
</reference>
<accession>A0A132MML6</accession>
<dbReference type="GO" id="GO:0003677">
    <property type="term" value="F:DNA binding"/>
    <property type="evidence" value="ECO:0007669"/>
    <property type="project" value="TreeGrafter"/>
</dbReference>
<evidence type="ECO:0000256" key="2">
    <source>
        <dbReference type="ARBA" id="ARBA00022840"/>
    </source>
</evidence>
<dbReference type="Pfam" id="PF09369">
    <property type="entry name" value="MZB"/>
    <property type="match status" value="1"/>
</dbReference>
<dbReference type="PANTHER" id="PTHR47962">
    <property type="entry name" value="ATP-DEPENDENT HELICASE LHR-RELATED-RELATED"/>
    <property type="match status" value="1"/>
</dbReference>
<dbReference type="SMART" id="SM00490">
    <property type="entry name" value="HELICc"/>
    <property type="match status" value="1"/>
</dbReference>
<dbReference type="PANTHER" id="PTHR47962:SF5">
    <property type="entry name" value="ATP-DEPENDENT HELICASE LHR-RELATED"/>
    <property type="match status" value="1"/>
</dbReference>
<dbReference type="Proteomes" id="UP000070188">
    <property type="component" value="Unassembled WGS sequence"/>
</dbReference>
<evidence type="ECO:0000313" key="6">
    <source>
        <dbReference type="EMBL" id="KWW99033.1"/>
    </source>
</evidence>
<dbReference type="InterPro" id="IPR014001">
    <property type="entry name" value="Helicase_ATP-bd"/>
</dbReference>
<dbReference type="Pfam" id="PF00270">
    <property type="entry name" value="DEAD"/>
    <property type="match status" value="1"/>
</dbReference>
<keyword evidence="6" id="KW-0347">Helicase</keyword>
<keyword evidence="1" id="KW-0547">Nucleotide-binding</keyword>
<evidence type="ECO:0000256" key="3">
    <source>
        <dbReference type="SAM" id="MobiDB-lite"/>
    </source>
</evidence>
<dbReference type="PROSITE" id="PS51192">
    <property type="entry name" value="HELICASE_ATP_BIND_1"/>
    <property type="match status" value="1"/>
</dbReference>
<dbReference type="GO" id="GO:0004386">
    <property type="term" value="F:helicase activity"/>
    <property type="evidence" value="ECO:0007669"/>
    <property type="project" value="UniProtKB-KW"/>
</dbReference>
<feature type="region of interest" description="Disordered" evidence="3">
    <location>
        <begin position="1178"/>
        <end position="1199"/>
    </location>
</feature>
<evidence type="ECO:0000259" key="4">
    <source>
        <dbReference type="PROSITE" id="PS51192"/>
    </source>
</evidence>
<feature type="domain" description="Helicase C-terminal" evidence="5">
    <location>
        <begin position="924"/>
        <end position="1068"/>
    </location>
</feature>
<dbReference type="Pfam" id="PF00271">
    <property type="entry name" value="Helicase_C"/>
    <property type="match status" value="1"/>
</dbReference>
<sequence>MDVFEIRDRLIEDYKSFTTASVVIRDERIQSFVQEELARGRQWPDPWLSLNPNFASGGSITDLVAEGLLHPRCEQIFRVKQGEDDLGARPITLYKHQRDAVEVARGGESYVLTTGTGSGKSLSYIVPIVDRVLREKEAGDTAHRIRAIIVYPMNALANSQLGELEKFLTYGFGRGNEPVTYARYTGQEGDAERDEILRRKPDILLTNYVMLEYLLIRPRERRELIRAAQGLRFLVFDELHTYRGRQGADVALLIRRVREACDSPDLQCVGTSATMSSEGGLAERRAKVAEVASRIFGTEVTPDRVIGETLVRATADLDPTPEQLAAAIDRAIDGGRTRDYAELLTDPLACWIETTFGLTTEEGVLVRQRPTKVPDAAERLAKDTGVPVERCIEAIKAVLHAGSRAKHPETGRPLFTFRLHQFLSKGDTVYLSLEPEDVRFITDQYQQVVPGQPDKVLLPAAFCRECGQEYLVVAKVSRGGRTVYEPRQERDASGGDSANGYLYISSAAPWPVDRIQAVQEGRVPDSWVAPNSDGTPDVVPSKQKYLPRQVHVALDGTEVGPGEGLEAAFVPAPFTFCLRCRVSYEQTRGQDFAKLATLDAEGRSSAMSVISASIVRSLQAAEVDEEARKLLTFVDNRQDASLQAGHFNDFVQVAQLRGAIYRAALAAGEEGLRYEDAARKVAEALELPFETFAQNPGARFAQRETTLRALREVVDYRLFLDLERGWRITMPNLEQTGLLRFDYASLAEIAEAEDVWEHTHPALRDAPPEVRFQVGHILLDEMRRALAVDAECLTLAGFERIQRLSDQYLTGPWALPENSVPPRVATVFPAPSRPGRSRADVHLTGRSLFGRYLRRPTTFPHAGEVKVEDAQKIISDLLKVFEECGLLITAVDPKQNKGVPGYRLKAGALIWRAGDGREGSPDPLRKQFDPELGARVNPFFVRLYRETAHTLAGLHAAEHTAQVPTPLREQREDRFRRGELPLLYCSPTMELGVDISTLNAVAMRNVPPTPANYAQRSGRAGRSGQQALVTTYCATGNPHDQYYFRRSDQMVAGSVAAPRIDLANEDLVRSHVHAIWLAETGQDLGSALPEVLNLAAPDLALPIHEDLHRALHDPEAIRRATERARRVLAEVRAELEQAPWWYEGWIEDTVRDAPHAFDRACDRWRQLYRNAYAEQEEQNRRVLDQSTSPDARRRAERRRREAENQLKLLRNEEGERGFSDFYSYRYFASEGFLPGYAFPRLPLAAYIPGARRVRGAGSEGDYLQRPRFLAISEFGPGALIYHEGARYEVKRVQLATAETEPGEVATEESRICESCGYFHHREAGADLCPNCGASFALGTAIPNLMRLSTVFTERRERISSDEEERRRAGFELRTVYRFTQHGARPGRLDAEAVDADGGKLADLVYGDTAVVRVINLGQRRRKDRESIGYWLDTVTGRWLSEKQATDRTPEDEALDAAEDVQTRRKVVPFVEDHRNILVVRLADQVDETTATTLRYALERGIEAAFQLEDAELASLPLPDPDERGRMLLMEAAEGGAGVLRRLQGDPHELARVAREALRIIHYDPDTGQDLDRAPGARDRCELGCYDCLLSYGNQLEHRLIDRHRAVEWLRRLAGATVRGTAAGADQQTLLAELSAACDSELERKFLALLAERGHRLPDAAQQLVDDLMVRPDFVYRLPEALVAVFVDGPHHDAAHQWQRDLAAEDRLVDAGWLVVRFRYDDDWSEILRRYPNVFGPGRGGNR</sequence>
<keyword evidence="7" id="KW-1185">Reference proteome</keyword>